<keyword evidence="1" id="KW-0472">Membrane</keyword>
<name>A0A226DSY9_FOLCA</name>
<comment type="caution">
    <text evidence="2">The sequence shown here is derived from an EMBL/GenBank/DDBJ whole genome shotgun (WGS) entry which is preliminary data.</text>
</comment>
<evidence type="ECO:0000313" key="2">
    <source>
        <dbReference type="EMBL" id="OXA48602.1"/>
    </source>
</evidence>
<gene>
    <name evidence="2" type="ORF">Fcan01_16590</name>
</gene>
<dbReference type="AlphaFoldDB" id="A0A226DSY9"/>
<feature type="transmembrane region" description="Helical" evidence="1">
    <location>
        <begin position="193"/>
        <end position="212"/>
    </location>
</feature>
<feature type="transmembrane region" description="Helical" evidence="1">
    <location>
        <begin position="43"/>
        <end position="61"/>
    </location>
</feature>
<dbReference type="EMBL" id="LNIX01000011">
    <property type="protein sequence ID" value="OXA48602.1"/>
    <property type="molecule type" value="Genomic_DNA"/>
</dbReference>
<sequence length="370" mass="41914">MLPEDIYLIKRNLTFGSQYRCLPLKWDSKQEQLVVHGTNSQKLAISSLFVNLFVLLGRLFSVAKSSSIVAQSEAAIVAGIYLTGFILRFDHPVDHVAIQLVNFLVDPDIDKFDRTRTPKLQLGIRFFYWAAEVTCFFISAILGILSFLSPCQPILLSSLLCSKSNMGQGHKHVLQLVFGTIEVISFKQLAVGGIYYLLTVLLHGISFLWLSCQSLVKGYKSSFSIAETINKYKELKVYEKVLNSCTKSRIFLTTALLVPAMQILICFASIQLFRSEQVSNVLASVFQWIYFVILLFTILMFSAAAQINNLSTNWIAECRRRCGNKLERRTHKSLMSLRLEFGNNFVEALTPLVVQEFCARQTVSFLLLCR</sequence>
<reference evidence="2 3" key="1">
    <citation type="submission" date="2015-12" db="EMBL/GenBank/DDBJ databases">
        <title>The genome of Folsomia candida.</title>
        <authorList>
            <person name="Faddeeva A."/>
            <person name="Derks M.F."/>
            <person name="Anvar Y."/>
            <person name="Smit S."/>
            <person name="Van Straalen N."/>
            <person name="Roelofs D."/>
        </authorList>
    </citation>
    <scope>NUCLEOTIDE SEQUENCE [LARGE SCALE GENOMIC DNA]</scope>
    <source>
        <strain evidence="2 3">VU population</strain>
        <tissue evidence="2">Whole body</tissue>
    </source>
</reference>
<accession>A0A226DSY9</accession>
<evidence type="ECO:0000256" key="1">
    <source>
        <dbReference type="SAM" id="Phobius"/>
    </source>
</evidence>
<organism evidence="2 3">
    <name type="scientific">Folsomia candida</name>
    <name type="common">Springtail</name>
    <dbReference type="NCBI Taxonomy" id="158441"/>
    <lineage>
        <taxon>Eukaryota</taxon>
        <taxon>Metazoa</taxon>
        <taxon>Ecdysozoa</taxon>
        <taxon>Arthropoda</taxon>
        <taxon>Hexapoda</taxon>
        <taxon>Collembola</taxon>
        <taxon>Entomobryomorpha</taxon>
        <taxon>Isotomoidea</taxon>
        <taxon>Isotomidae</taxon>
        <taxon>Proisotominae</taxon>
        <taxon>Folsomia</taxon>
    </lineage>
</organism>
<feature type="transmembrane region" description="Helical" evidence="1">
    <location>
        <begin position="285"/>
        <end position="305"/>
    </location>
</feature>
<feature type="transmembrane region" description="Helical" evidence="1">
    <location>
        <begin position="250"/>
        <end position="273"/>
    </location>
</feature>
<dbReference type="Proteomes" id="UP000198287">
    <property type="component" value="Unassembled WGS sequence"/>
</dbReference>
<keyword evidence="1" id="KW-0812">Transmembrane</keyword>
<proteinExistence type="predicted"/>
<evidence type="ECO:0008006" key="4">
    <source>
        <dbReference type="Google" id="ProtNLM"/>
    </source>
</evidence>
<keyword evidence="1" id="KW-1133">Transmembrane helix</keyword>
<evidence type="ECO:0000313" key="3">
    <source>
        <dbReference type="Proteomes" id="UP000198287"/>
    </source>
</evidence>
<feature type="transmembrane region" description="Helical" evidence="1">
    <location>
        <begin position="126"/>
        <end position="148"/>
    </location>
</feature>
<keyword evidence="3" id="KW-1185">Reference proteome</keyword>
<protein>
    <recommendedName>
        <fullName evidence="4">Gustatory receptor</fullName>
    </recommendedName>
</protein>